<feature type="domain" description="IclR-ED" evidence="5">
    <location>
        <begin position="75"/>
        <end position="258"/>
    </location>
</feature>
<dbReference type="InterPro" id="IPR050707">
    <property type="entry name" value="HTH_MetabolicPath_Reg"/>
</dbReference>
<keyword evidence="7" id="KW-1185">Reference proteome</keyword>
<evidence type="ECO:0000259" key="4">
    <source>
        <dbReference type="PROSITE" id="PS51077"/>
    </source>
</evidence>
<dbReference type="Gene3D" id="1.10.10.10">
    <property type="entry name" value="Winged helix-like DNA-binding domain superfamily/Winged helix DNA-binding domain"/>
    <property type="match status" value="1"/>
</dbReference>
<name>A0A086XSE5_9RHOB</name>
<dbReference type="Proteomes" id="UP000028824">
    <property type="component" value="Unassembled WGS sequence"/>
</dbReference>
<dbReference type="PROSITE" id="PS51078">
    <property type="entry name" value="ICLR_ED"/>
    <property type="match status" value="1"/>
</dbReference>
<evidence type="ECO:0000313" key="6">
    <source>
        <dbReference type="EMBL" id="KFI24945.1"/>
    </source>
</evidence>
<dbReference type="AlphaFoldDB" id="A0A086XSE5"/>
<keyword evidence="1" id="KW-0805">Transcription regulation</keyword>
<evidence type="ECO:0000256" key="3">
    <source>
        <dbReference type="ARBA" id="ARBA00023163"/>
    </source>
</evidence>
<dbReference type="GO" id="GO:0003700">
    <property type="term" value="F:DNA-binding transcription factor activity"/>
    <property type="evidence" value="ECO:0007669"/>
    <property type="project" value="TreeGrafter"/>
</dbReference>
<dbReference type="GO" id="GO:0003677">
    <property type="term" value="F:DNA binding"/>
    <property type="evidence" value="ECO:0007669"/>
    <property type="project" value="UniProtKB-KW"/>
</dbReference>
<dbReference type="SUPFAM" id="SSF55781">
    <property type="entry name" value="GAF domain-like"/>
    <property type="match status" value="1"/>
</dbReference>
<accession>A0A086XSE5</accession>
<evidence type="ECO:0000259" key="5">
    <source>
        <dbReference type="PROSITE" id="PS51078"/>
    </source>
</evidence>
<sequence length="260" mass="27000">MTLSPDAAPARRLVPAIERASAVMDLLAGSSRPLSLSEIARAAGLAKSSAHGICETLSALGLLRSEAAGYAIGPHALRWSAAYLGRTSLISEFEALLASDDALRSATTTLSVLSGRDVVYLACHNSDRPLGFTFRAGERLPAPFTATGKAMLSALSETERQALLAGDWPAPLTPASVPDAARFETQAARWQTLGYAIDDGEVREGMVCLGAAVRDAQGRPVAGLATSFTSAEAAGDERAALGRAVAALAHRLSAHRPLPD</sequence>
<evidence type="ECO:0008006" key="8">
    <source>
        <dbReference type="Google" id="ProtNLM"/>
    </source>
</evidence>
<dbReference type="SUPFAM" id="SSF46785">
    <property type="entry name" value="Winged helix' DNA-binding domain"/>
    <property type="match status" value="1"/>
</dbReference>
<dbReference type="EMBL" id="JFZB01000031">
    <property type="protein sequence ID" value="KFI24945.1"/>
    <property type="molecule type" value="Genomic_DNA"/>
</dbReference>
<feature type="domain" description="HTH iclR-type" evidence="4">
    <location>
        <begin position="14"/>
        <end position="74"/>
    </location>
</feature>
<dbReference type="Gene3D" id="3.30.450.40">
    <property type="match status" value="1"/>
</dbReference>
<reference evidence="6 7" key="1">
    <citation type="submission" date="2014-03" db="EMBL/GenBank/DDBJ databases">
        <title>Genome of Paenirhodobacter enshiensis DW2-9.</title>
        <authorList>
            <person name="Wang D."/>
            <person name="Wang G."/>
        </authorList>
    </citation>
    <scope>NUCLEOTIDE SEQUENCE [LARGE SCALE GENOMIC DNA]</scope>
    <source>
        <strain evidence="6 7">DW2-9</strain>
    </source>
</reference>
<dbReference type="GO" id="GO:0045892">
    <property type="term" value="P:negative regulation of DNA-templated transcription"/>
    <property type="evidence" value="ECO:0007669"/>
    <property type="project" value="TreeGrafter"/>
</dbReference>
<evidence type="ECO:0000256" key="1">
    <source>
        <dbReference type="ARBA" id="ARBA00023015"/>
    </source>
</evidence>
<dbReference type="PANTHER" id="PTHR30136:SF24">
    <property type="entry name" value="HTH-TYPE TRANSCRIPTIONAL REPRESSOR ALLR"/>
    <property type="match status" value="1"/>
</dbReference>
<dbReference type="Pfam" id="PF09339">
    <property type="entry name" value="HTH_IclR"/>
    <property type="match status" value="1"/>
</dbReference>
<organism evidence="6 7">
    <name type="scientific">Paenirhodobacter enshiensis</name>
    <dbReference type="NCBI Taxonomy" id="1105367"/>
    <lineage>
        <taxon>Bacteria</taxon>
        <taxon>Pseudomonadati</taxon>
        <taxon>Pseudomonadota</taxon>
        <taxon>Alphaproteobacteria</taxon>
        <taxon>Rhodobacterales</taxon>
        <taxon>Rhodobacter group</taxon>
        <taxon>Paenirhodobacter</taxon>
    </lineage>
</organism>
<evidence type="ECO:0000313" key="7">
    <source>
        <dbReference type="Proteomes" id="UP000028824"/>
    </source>
</evidence>
<dbReference type="InterPro" id="IPR036390">
    <property type="entry name" value="WH_DNA-bd_sf"/>
</dbReference>
<protein>
    <recommendedName>
        <fullName evidence="8">IclR family transcriptional regulator</fullName>
    </recommendedName>
</protein>
<dbReference type="PANTHER" id="PTHR30136">
    <property type="entry name" value="HELIX-TURN-HELIX TRANSCRIPTIONAL REGULATOR, ICLR FAMILY"/>
    <property type="match status" value="1"/>
</dbReference>
<dbReference type="PROSITE" id="PS51077">
    <property type="entry name" value="HTH_ICLR"/>
    <property type="match status" value="1"/>
</dbReference>
<dbReference type="InterPro" id="IPR014757">
    <property type="entry name" value="Tscrpt_reg_IclR_C"/>
</dbReference>
<dbReference type="OrthoDB" id="6057486at2"/>
<dbReference type="InterPro" id="IPR036388">
    <property type="entry name" value="WH-like_DNA-bd_sf"/>
</dbReference>
<dbReference type="Pfam" id="PF01614">
    <property type="entry name" value="IclR_C"/>
    <property type="match status" value="1"/>
</dbReference>
<evidence type="ECO:0000256" key="2">
    <source>
        <dbReference type="ARBA" id="ARBA00023125"/>
    </source>
</evidence>
<keyword evidence="2" id="KW-0238">DNA-binding</keyword>
<gene>
    <name evidence="6" type="ORF">CG50_07380</name>
</gene>
<proteinExistence type="predicted"/>
<dbReference type="InterPro" id="IPR029016">
    <property type="entry name" value="GAF-like_dom_sf"/>
</dbReference>
<dbReference type="eggNOG" id="COG1414">
    <property type="taxonomic scope" value="Bacteria"/>
</dbReference>
<dbReference type="RefSeq" id="WP_036639073.1">
    <property type="nucleotide sequence ID" value="NZ_JFZB01000031.1"/>
</dbReference>
<dbReference type="STRING" id="1105367.CG50_07380"/>
<comment type="caution">
    <text evidence="6">The sequence shown here is derived from an EMBL/GenBank/DDBJ whole genome shotgun (WGS) entry which is preliminary data.</text>
</comment>
<dbReference type="InterPro" id="IPR005471">
    <property type="entry name" value="Tscrpt_reg_IclR_N"/>
</dbReference>
<dbReference type="SMART" id="SM00346">
    <property type="entry name" value="HTH_ICLR"/>
    <property type="match status" value="1"/>
</dbReference>
<keyword evidence="3" id="KW-0804">Transcription</keyword>